<gene>
    <name evidence="1" type="ORF">ACFO0N_07850</name>
</gene>
<dbReference type="Pfam" id="PF20127">
    <property type="entry name" value="DUF6517"/>
    <property type="match status" value="1"/>
</dbReference>
<dbReference type="InterPro" id="IPR045396">
    <property type="entry name" value="DUF6517"/>
</dbReference>
<proteinExistence type="predicted"/>
<reference evidence="1 2" key="1">
    <citation type="journal article" date="2019" name="Int. J. Syst. Evol. Microbiol.">
        <title>The Global Catalogue of Microorganisms (GCM) 10K type strain sequencing project: providing services to taxonomists for standard genome sequencing and annotation.</title>
        <authorList>
            <consortium name="The Broad Institute Genomics Platform"/>
            <consortium name="The Broad Institute Genome Sequencing Center for Infectious Disease"/>
            <person name="Wu L."/>
            <person name="Ma J."/>
        </authorList>
    </citation>
    <scope>NUCLEOTIDE SEQUENCE [LARGE SCALE GENOMIC DNA]</scope>
    <source>
        <strain evidence="1 2">CGMCC 1.12553</strain>
    </source>
</reference>
<accession>A0ABD5PAG8</accession>
<evidence type="ECO:0000313" key="1">
    <source>
        <dbReference type="EMBL" id="MFC4357860.1"/>
    </source>
</evidence>
<dbReference type="Proteomes" id="UP001595921">
    <property type="component" value="Unassembled WGS sequence"/>
</dbReference>
<keyword evidence="2" id="KW-1185">Reference proteome</keyword>
<sequence>MESDRRWPTVPETTLEAGGWELYDRREESLFRSPTARVDGYTLVYEDDALREAVRGATDGALDRPWRFVFLTRLSFTPPLAPGVGPATWLPTIRREARRAFADDLEERGFVDVTRARGSSFDAGGRPSGLGGRRPDRFTATHVVERGGERTPVRVEAWLTVAVERGSFRLAGGAYPARDFDQVFTDAERAPLPSLDAERFRRELFELLRDDD</sequence>
<dbReference type="AlphaFoldDB" id="A0ABD5PAG8"/>
<dbReference type="RefSeq" id="WP_267624591.1">
    <property type="nucleotide sequence ID" value="NZ_JAODIW010000009.1"/>
</dbReference>
<name>A0ABD5PAG8_9EURY</name>
<evidence type="ECO:0000313" key="2">
    <source>
        <dbReference type="Proteomes" id="UP001595921"/>
    </source>
</evidence>
<dbReference type="EMBL" id="JBHSDS010000005">
    <property type="protein sequence ID" value="MFC4357860.1"/>
    <property type="molecule type" value="Genomic_DNA"/>
</dbReference>
<protein>
    <submittedName>
        <fullName evidence="1">Uncharacterized protein</fullName>
    </submittedName>
</protein>
<organism evidence="1 2">
    <name type="scientific">Halobium salinum</name>
    <dbReference type="NCBI Taxonomy" id="1364940"/>
    <lineage>
        <taxon>Archaea</taxon>
        <taxon>Methanobacteriati</taxon>
        <taxon>Methanobacteriota</taxon>
        <taxon>Stenosarchaea group</taxon>
        <taxon>Halobacteria</taxon>
        <taxon>Halobacteriales</taxon>
        <taxon>Haloferacaceae</taxon>
        <taxon>Halobium</taxon>
    </lineage>
</organism>
<comment type="caution">
    <text evidence="1">The sequence shown here is derived from an EMBL/GenBank/DDBJ whole genome shotgun (WGS) entry which is preliminary data.</text>
</comment>